<keyword evidence="1" id="KW-0812">Transmembrane</keyword>
<dbReference type="Proteomes" id="UP000240009">
    <property type="component" value="Unassembled WGS sequence"/>
</dbReference>
<name>A0A2S8F5Q4_9BACT</name>
<evidence type="ECO:0000313" key="2">
    <source>
        <dbReference type="EMBL" id="PQO27477.1"/>
    </source>
</evidence>
<sequence length="190" mass="20827">MLTQEPDNPFQSPATSSYAVDVETQPQVDDLPVATIKAAIRWFLICGVSAAPSWLIAADETTAVYMGMATGVFIFIIGYTFLDVRTRKHPLRQRPDVKWTLAITYGTRIAISLLFPIGFFVDIICGIFAVAATGLVFENISVDTPTLHFTSTLVTTLIQGCLLNFVLAGYGLIVYAICRAYLESRSIHPS</sequence>
<dbReference type="EMBL" id="PUIA01000057">
    <property type="protein sequence ID" value="PQO27477.1"/>
    <property type="molecule type" value="Genomic_DNA"/>
</dbReference>
<dbReference type="RefSeq" id="WP_105356264.1">
    <property type="nucleotide sequence ID" value="NZ_PUIA01000057.1"/>
</dbReference>
<keyword evidence="1" id="KW-0472">Membrane</keyword>
<gene>
    <name evidence="2" type="ORF">C5Y96_18245</name>
</gene>
<comment type="caution">
    <text evidence="2">The sequence shown here is derived from an EMBL/GenBank/DDBJ whole genome shotgun (WGS) entry which is preliminary data.</text>
</comment>
<evidence type="ECO:0000313" key="3">
    <source>
        <dbReference type="Proteomes" id="UP000240009"/>
    </source>
</evidence>
<protein>
    <submittedName>
        <fullName evidence="2">Uncharacterized protein</fullName>
    </submittedName>
</protein>
<dbReference type="AlphaFoldDB" id="A0A2S8F5Q4"/>
<dbReference type="OrthoDB" id="292557at2"/>
<keyword evidence="1" id="KW-1133">Transmembrane helix</keyword>
<feature type="transmembrane region" description="Helical" evidence="1">
    <location>
        <begin position="157"/>
        <end position="178"/>
    </location>
</feature>
<organism evidence="2 3">
    <name type="scientific">Blastopirellula marina</name>
    <dbReference type="NCBI Taxonomy" id="124"/>
    <lineage>
        <taxon>Bacteria</taxon>
        <taxon>Pseudomonadati</taxon>
        <taxon>Planctomycetota</taxon>
        <taxon>Planctomycetia</taxon>
        <taxon>Pirellulales</taxon>
        <taxon>Pirellulaceae</taxon>
        <taxon>Blastopirellula</taxon>
    </lineage>
</organism>
<feature type="transmembrane region" description="Helical" evidence="1">
    <location>
        <begin position="63"/>
        <end position="82"/>
    </location>
</feature>
<proteinExistence type="predicted"/>
<reference evidence="2 3" key="1">
    <citation type="submission" date="2018-02" db="EMBL/GenBank/DDBJ databases">
        <title>Comparative genomes isolates from brazilian mangrove.</title>
        <authorList>
            <person name="Araujo J.E."/>
            <person name="Taketani R.G."/>
            <person name="Silva M.C.P."/>
            <person name="Loureco M.V."/>
            <person name="Andreote F.D."/>
        </authorList>
    </citation>
    <scope>NUCLEOTIDE SEQUENCE [LARGE SCALE GENOMIC DNA]</scope>
    <source>
        <strain evidence="2 3">HEX-2 MGV</strain>
    </source>
</reference>
<feature type="transmembrane region" description="Helical" evidence="1">
    <location>
        <begin position="39"/>
        <end position="57"/>
    </location>
</feature>
<evidence type="ECO:0000256" key="1">
    <source>
        <dbReference type="SAM" id="Phobius"/>
    </source>
</evidence>
<feature type="transmembrane region" description="Helical" evidence="1">
    <location>
        <begin position="113"/>
        <end position="137"/>
    </location>
</feature>
<accession>A0A2S8F5Q4</accession>